<dbReference type="InterPro" id="IPR021109">
    <property type="entry name" value="Peptidase_aspartic_dom_sf"/>
</dbReference>
<keyword evidence="1" id="KW-1185">Reference proteome</keyword>
<name>A0ABM1GBN5_SOLPN</name>
<accession>A0ABM1GBN5</accession>
<evidence type="ECO:0000313" key="2">
    <source>
        <dbReference type="RefSeq" id="XP_015068755.1"/>
    </source>
</evidence>
<dbReference type="PANTHER" id="PTHR33067">
    <property type="entry name" value="RNA-DIRECTED DNA POLYMERASE-RELATED"/>
    <property type="match status" value="1"/>
</dbReference>
<organism evidence="1 2">
    <name type="scientific">Solanum pennellii</name>
    <name type="common">Tomato</name>
    <name type="synonym">Lycopersicon pennellii</name>
    <dbReference type="NCBI Taxonomy" id="28526"/>
    <lineage>
        <taxon>Eukaryota</taxon>
        <taxon>Viridiplantae</taxon>
        <taxon>Streptophyta</taxon>
        <taxon>Embryophyta</taxon>
        <taxon>Tracheophyta</taxon>
        <taxon>Spermatophyta</taxon>
        <taxon>Magnoliopsida</taxon>
        <taxon>eudicotyledons</taxon>
        <taxon>Gunneridae</taxon>
        <taxon>Pentapetalae</taxon>
        <taxon>asterids</taxon>
        <taxon>lamiids</taxon>
        <taxon>Solanales</taxon>
        <taxon>Solanaceae</taxon>
        <taxon>Solanoideae</taxon>
        <taxon>Solaneae</taxon>
        <taxon>Solanum</taxon>
        <taxon>Solanum subgen. Lycopersicon</taxon>
    </lineage>
</organism>
<gene>
    <name evidence="2" type="primary">LOC107013337</name>
</gene>
<evidence type="ECO:0000313" key="1">
    <source>
        <dbReference type="Proteomes" id="UP000694930"/>
    </source>
</evidence>
<dbReference type="GeneID" id="107013337"/>
<protein>
    <submittedName>
        <fullName evidence="2">Uncharacterized protein LOC107013337</fullName>
    </submittedName>
</protein>
<proteinExistence type="predicted"/>
<reference evidence="2" key="2">
    <citation type="submission" date="2025-08" db="UniProtKB">
        <authorList>
            <consortium name="RefSeq"/>
        </authorList>
    </citation>
    <scope>IDENTIFICATION</scope>
</reference>
<sequence length="360" mass="41096">MAEDDNNKPILHIFEKCSYGECTYAEIAEKLEKISRNNKSWSTNKSDTGRNTFVVQATHILAADEIQKVDAVNYMAKPTPPVDECYYEEDIYEVNDQMGVSNQTRKAPITRIGIKVKEIKVGTMVTTIEKAFTTRGGKQTIDPPMPSVVEYEMIKDEEVVETSGEFVDKTMKEAEVPQKVVPIPKPPPLFPHRLLKKTEEDLEQMRGYDKFMKDMVTKKRSLSLEYDNRMQHCSFIVTRSLVHKKEDSGALTIPCTIRLLHLAKALCYLGENINLIPLSIHMKLGLHDPKPTAMRLLMDERKLKRHIEIIHDVLVKVESFIFSASFLILECEVDFEVPIILGRSFLETSSALVNMEKGQM</sequence>
<dbReference type="Gene3D" id="2.40.70.10">
    <property type="entry name" value="Acid Proteases"/>
    <property type="match status" value="1"/>
</dbReference>
<dbReference type="PANTHER" id="PTHR33067:SF9">
    <property type="entry name" value="RNA-DIRECTED DNA POLYMERASE"/>
    <property type="match status" value="1"/>
</dbReference>
<dbReference type="RefSeq" id="XP_015068755.1">
    <property type="nucleotide sequence ID" value="XM_015213269.1"/>
</dbReference>
<reference evidence="1" key="1">
    <citation type="journal article" date="2014" name="Nat. Genet.">
        <title>The genome of the stress-tolerant wild tomato species Solanum pennellii.</title>
        <authorList>
            <person name="Bolger A."/>
            <person name="Scossa F."/>
            <person name="Bolger M.E."/>
            <person name="Lanz C."/>
            <person name="Maumus F."/>
            <person name="Tohge T."/>
            <person name="Quesneville H."/>
            <person name="Alseekh S."/>
            <person name="Sorensen I."/>
            <person name="Lichtenstein G."/>
            <person name="Fich E.A."/>
            <person name="Conte M."/>
            <person name="Keller H."/>
            <person name="Schneeberger K."/>
            <person name="Schwacke R."/>
            <person name="Ofner I."/>
            <person name="Vrebalov J."/>
            <person name="Xu Y."/>
            <person name="Osorio S."/>
            <person name="Aflitos S.A."/>
            <person name="Schijlen E."/>
            <person name="Jimenez-Gomez J.M."/>
            <person name="Ryngajllo M."/>
            <person name="Kimura S."/>
            <person name="Kumar R."/>
            <person name="Koenig D."/>
            <person name="Headland L.R."/>
            <person name="Maloof J.N."/>
            <person name="Sinha N."/>
            <person name="van Ham R.C."/>
            <person name="Lankhorst R.K."/>
            <person name="Mao L."/>
            <person name="Vogel A."/>
            <person name="Arsova B."/>
            <person name="Panstruga R."/>
            <person name="Fei Z."/>
            <person name="Rose J.K."/>
            <person name="Zamir D."/>
            <person name="Carrari F."/>
            <person name="Giovannoni J.J."/>
            <person name="Weigel D."/>
            <person name="Usadel B."/>
            <person name="Fernie A.R."/>
        </authorList>
    </citation>
    <scope>NUCLEOTIDE SEQUENCE [LARGE SCALE GENOMIC DNA]</scope>
    <source>
        <strain evidence="1">cv. LA0716</strain>
    </source>
</reference>
<dbReference type="Proteomes" id="UP000694930">
    <property type="component" value="Chromosome 3"/>
</dbReference>